<sequence>MVTTVEDHASLLSSANHRRLLQMRARWIRPVRCSMQCLPETSSLGTPPRSPGRVLLRMRCIKFHVGANEYTAVMHRCVPWMILSN</sequence>
<dbReference type="OrthoDB" id="10477255at2759"/>
<evidence type="ECO:0000313" key="1">
    <source>
        <dbReference type="EMBL" id="URD99312.1"/>
    </source>
</evidence>
<dbReference type="Proteomes" id="UP001055439">
    <property type="component" value="Chromosome 4"/>
</dbReference>
<dbReference type="AlphaFoldDB" id="A0A9E7FSR0"/>
<gene>
    <name evidence="1" type="ORF">MUK42_28270</name>
</gene>
<proteinExistence type="predicted"/>
<protein>
    <submittedName>
        <fullName evidence="1">Uncharacterized protein</fullName>
    </submittedName>
</protein>
<name>A0A9E7FSR0_9LILI</name>
<evidence type="ECO:0000313" key="2">
    <source>
        <dbReference type="Proteomes" id="UP001055439"/>
    </source>
</evidence>
<reference evidence="1" key="1">
    <citation type="submission" date="2022-05" db="EMBL/GenBank/DDBJ databases">
        <title>The Musa troglodytarum L. genome provides insights into the mechanism of non-climacteric behaviour and enrichment of carotenoids.</title>
        <authorList>
            <person name="Wang J."/>
        </authorList>
    </citation>
    <scope>NUCLEOTIDE SEQUENCE</scope>
    <source>
        <tissue evidence="1">Leaf</tissue>
    </source>
</reference>
<accession>A0A9E7FSR0</accession>
<keyword evidence="2" id="KW-1185">Reference proteome</keyword>
<dbReference type="EMBL" id="CP097506">
    <property type="protein sequence ID" value="URD99312.1"/>
    <property type="molecule type" value="Genomic_DNA"/>
</dbReference>
<organism evidence="1 2">
    <name type="scientific">Musa troglodytarum</name>
    <name type="common">fe'i banana</name>
    <dbReference type="NCBI Taxonomy" id="320322"/>
    <lineage>
        <taxon>Eukaryota</taxon>
        <taxon>Viridiplantae</taxon>
        <taxon>Streptophyta</taxon>
        <taxon>Embryophyta</taxon>
        <taxon>Tracheophyta</taxon>
        <taxon>Spermatophyta</taxon>
        <taxon>Magnoliopsida</taxon>
        <taxon>Liliopsida</taxon>
        <taxon>Zingiberales</taxon>
        <taxon>Musaceae</taxon>
        <taxon>Musa</taxon>
    </lineage>
</organism>